<feature type="coiled-coil region" evidence="2">
    <location>
        <begin position="232"/>
        <end position="259"/>
    </location>
</feature>
<protein>
    <submittedName>
        <fullName evidence="5">Coiled-coil domain-containing protein 114</fullName>
    </submittedName>
</protein>
<dbReference type="InterPro" id="IPR051876">
    <property type="entry name" value="ODA-DC/CCD"/>
</dbReference>
<comment type="caution">
    <text evidence="5">The sequence shown here is derived from an EMBL/GenBank/DDBJ whole genome shotgun (WGS) entry which is preliminary data.</text>
</comment>
<evidence type="ECO:0000259" key="4">
    <source>
        <dbReference type="Pfam" id="PF21773"/>
    </source>
</evidence>
<feature type="coiled-coil region" evidence="2">
    <location>
        <begin position="338"/>
        <end position="397"/>
    </location>
</feature>
<dbReference type="GO" id="GO:0003341">
    <property type="term" value="P:cilium movement"/>
    <property type="evidence" value="ECO:0007669"/>
    <property type="project" value="TreeGrafter"/>
</dbReference>
<dbReference type="PANTHER" id="PTHR21694:SF35">
    <property type="entry name" value="OUTER DYNEIN ARM-DOCKING COMPLEX SUBUNIT 1"/>
    <property type="match status" value="1"/>
</dbReference>
<dbReference type="PANTHER" id="PTHR21694">
    <property type="entry name" value="COILED-COIL DOMAIN-CONTAINING PROTEIN 63"/>
    <property type="match status" value="1"/>
</dbReference>
<feature type="region of interest" description="Disordered" evidence="3">
    <location>
        <begin position="266"/>
        <end position="296"/>
    </location>
</feature>
<feature type="region of interest" description="Disordered" evidence="3">
    <location>
        <begin position="1"/>
        <end position="23"/>
    </location>
</feature>
<keyword evidence="1 2" id="KW-0175">Coiled coil</keyword>
<evidence type="ECO:0000256" key="2">
    <source>
        <dbReference type="SAM" id="Coils"/>
    </source>
</evidence>
<proteinExistence type="predicted"/>
<feature type="domain" description="ODAD1 central coiled coil region" evidence="4">
    <location>
        <begin position="148"/>
        <end position="431"/>
    </location>
</feature>
<name>A0A8T2KNH3_ASTMX</name>
<feature type="compositionally biased region" description="Basic and acidic residues" evidence="3">
    <location>
        <begin position="267"/>
        <end position="290"/>
    </location>
</feature>
<organism evidence="5 6">
    <name type="scientific">Astyanax mexicanus</name>
    <name type="common">Blind cave fish</name>
    <name type="synonym">Astyanax fasciatus mexicanus</name>
    <dbReference type="NCBI Taxonomy" id="7994"/>
    <lineage>
        <taxon>Eukaryota</taxon>
        <taxon>Metazoa</taxon>
        <taxon>Chordata</taxon>
        <taxon>Craniata</taxon>
        <taxon>Vertebrata</taxon>
        <taxon>Euteleostomi</taxon>
        <taxon>Actinopterygii</taxon>
        <taxon>Neopterygii</taxon>
        <taxon>Teleostei</taxon>
        <taxon>Ostariophysi</taxon>
        <taxon>Characiformes</taxon>
        <taxon>Characoidei</taxon>
        <taxon>Acestrorhamphidae</taxon>
        <taxon>Acestrorhamphinae</taxon>
        <taxon>Astyanax</taxon>
    </lineage>
</organism>
<dbReference type="Pfam" id="PF21773">
    <property type="entry name" value="ODAD1_CC"/>
    <property type="match status" value="1"/>
</dbReference>
<feature type="region of interest" description="Disordered" evidence="3">
    <location>
        <begin position="534"/>
        <end position="563"/>
    </location>
</feature>
<dbReference type="Proteomes" id="UP000752171">
    <property type="component" value="Unassembled WGS sequence"/>
</dbReference>
<dbReference type="InterPro" id="IPR049258">
    <property type="entry name" value="ODAD1_CC"/>
</dbReference>
<dbReference type="GO" id="GO:0005930">
    <property type="term" value="C:axoneme"/>
    <property type="evidence" value="ECO:0007669"/>
    <property type="project" value="TreeGrafter"/>
</dbReference>
<reference evidence="5 6" key="1">
    <citation type="submission" date="2021-07" db="EMBL/GenBank/DDBJ databases">
        <authorList>
            <person name="Imarazene B."/>
            <person name="Zahm M."/>
            <person name="Klopp C."/>
            <person name="Cabau C."/>
            <person name="Beille S."/>
            <person name="Jouanno E."/>
            <person name="Castinel A."/>
            <person name="Lluch J."/>
            <person name="Gil L."/>
            <person name="Kuchtly C."/>
            <person name="Lopez Roques C."/>
            <person name="Donnadieu C."/>
            <person name="Parrinello H."/>
            <person name="Journot L."/>
            <person name="Du K."/>
            <person name="Schartl M."/>
            <person name="Retaux S."/>
            <person name="Guiguen Y."/>
        </authorList>
    </citation>
    <scope>NUCLEOTIDE SEQUENCE [LARGE SCALE GENOMIC DNA]</scope>
    <source>
        <strain evidence="5">Pach_M1</strain>
        <tissue evidence="5">Testis</tissue>
    </source>
</reference>
<evidence type="ECO:0000256" key="1">
    <source>
        <dbReference type="ARBA" id="ARBA00023054"/>
    </source>
</evidence>
<evidence type="ECO:0000256" key="3">
    <source>
        <dbReference type="SAM" id="MobiDB-lite"/>
    </source>
</evidence>
<feature type="region of interest" description="Disordered" evidence="3">
    <location>
        <begin position="70"/>
        <end position="89"/>
    </location>
</feature>
<dbReference type="GO" id="GO:0036158">
    <property type="term" value="P:outer dynein arm assembly"/>
    <property type="evidence" value="ECO:0007669"/>
    <property type="project" value="TreeGrafter"/>
</dbReference>
<gene>
    <name evidence="5" type="primary">CCDC114</name>
    <name evidence="5" type="ORF">AMEX_G26471</name>
</gene>
<dbReference type="AlphaFoldDB" id="A0A8T2KNH3"/>
<evidence type="ECO:0000313" key="6">
    <source>
        <dbReference type="Proteomes" id="UP000752171"/>
    </source>
</evidence>
<dbReference type="EMBL" id="JAICCE010000024">
    <property type="protein sequence ID" value="KAG9260237.1"/>
    <property type="molecule type" value="Genomic_DNA"/>
</dbReference>
<sequence length="563" mass="65778">MPRGRSASAHSDSSDIDIDGAAETEMGKLQRQFRTMEGDRQAYSFQSQERIRKQRLEMEKLREEQEELQRSLRVSQSQTRKQSDSRDVQQLRTLLSQRDQLDEQLERERTEQAELEQEIQALERKHKELIKEEVSTNNSKKSLPRQIQKTSRTLEYKLDRALVRFNEQLTRNRQLREELETLHVERVRFQQLHGRLDKELQEIRQEIGDVISRSTAAYDARVEAQAKMTMIKDKAVKDLAQYNAEVKELERVIAHERCLKEFMNTKSNERSSLEDTQDLSRRQEMKEQPRTDSQQETLETLEEVFQKIQKVTNEEDLESLVTRFIQVEDKNFALFNYVNEQNTQVEALRDQINQTKEEMERFHMEGLQQELEHQAALKEIEEQRREAEAHAVDNETQANEISEILDQIKTGVSTVLKTINFDQSMVEYLPGSSSGIRNNNIMTYLSLVEQKTNEMLTIQAFVNSKDLDKDYDPKEVAQLLLGQSQTLHKEADGIQPSFDGEEYNTDESLITEQDDQPLTVEELRRRIMNGVSLKEAGLPAGRTREAKFSKLSTYSDRQDSPDL</sequence>
<evidence type="ECO:0000313" key="5">
    <source>
        <dbReference type="EMBL" id="KAG9260237.1"/>
    </source>
</evidence>
<accession>A0A8T2KNH3</accession>
<feature type="compositionally biased region" description="Low complexity" evidence="3">
    <location>
        <begin position="1"/>
        <end position="11"/>
    </location>
</feature>